<evidence type="ECO:0000313" key="2">
    <source>
        <dbReference type="EMBL" id="KAK4146655.1"/>
    </source>
</evidence>
<dbReference type="EMBL" id="MU853560">
    <property type="protein sequence ID" value="KAK4146655.1"/>
    <property type="molecule type" value="Genomic_DNA"/>
</dbReference>
<keyword evidence="3" id="KW-1185">Reference proteome</keyword>
<reference evidence="2" key="1">
    <citation type="journal article" date="2023" name="Mol. Phylogenet. Evol.">
        <title>Genome-scale phylogeny and comparative genomics of the fungal order Sordariales.</title>
        <authorList>
            <person name="Hensen N."/>
            <person name="Bonometti L."/>
            <person name="Westerberg I."/>
            <person name="Brannstrom I.O."/>
            <person name="Guillou S."/>
            <person name="Cros-Aarteil S."/>
            <person name="Calhoun S."/>
            <person name="Haridas S."/>
            <person name="Kuo A."/>
            <person name="Mondo S."/>
            <person name="Pangilinan J."/>
            <person name="Riley R."/>
            <person name="LaButti K."/>
            <person name="Andreopoulos B."/>
            <person name="Lipzen A."/>
            <person name="Chen C."/>
            <person name="Yan M."/>
            <person name="Daum C."/>
            <person name="Ng V."/>
            <person name="Clum A."/>
            <person name="Steindorff A."/>
            <person name="Ohm R.A."/>
            <person name="Martin F."/>
            <person name="Silar P."/>
            <person name="Natvig D.O."/>
            <person name="Lalanne C."/>
            <person name="Gautier V."/>
            <person name="Ament-Velasquez S.L."/>
            <person name="Kruys A."/>
            <person name="Hutchinson M.I."/>
            <person name="Powell A.J."/>
            <person name="Barry K."/>
            <person name="Miller A.N."/>
            <person name="Grigoriev I.V."/>
            <person name="Debuchy R."/>
            <person name="Gladieux P."/>
            <person name="Hiltunen Thoren M."/>
            <person name="Johannesson H."/>
        </authorList>
    </citation>
    <scope>NUCLEOTIDE SEQUENCE</scope>
    <source>
        <strain evidence="2">CBS 141.50</strain>
    </source>
</reference>
<comment type="caution">
    <text evidence="2">The sequence shown here is derived from an EMBL/GenBank/DDBJ whole genome shotgun (WGS) entry which is preliminary data.</text>
</comment>
<sequence>MSRSDSTTFLVPHPPSVDKSVTHAAESGQSCAACFPLTVGDGDCVDRDTLLSSQNGGCTICSFFITAITTAVGSTALWKHASTWIDKGILGLTIAKTEPYDSSCVAVLAINGESGPSPFAWIPTLAKSPYSRTFARDLCMIEEWIQECQQNHPHCQQLSTPTLPTRVIDVGGGGRDPCLVHSQGRAGQYLALSHRWGDPTSHVTKLVTMKENISQHYLGIPLANIPATFRDAIIVARHLRIPYVWIDSLCIVQDDRED</sequence>
<evidence type="ECO:0000259" key="1">
    <source>
        <dbReference type="Pfam" id="PF06985"/>
    </source>
</evidence>
<gene>
    <name evidence="2" type="ORF">C8A04DRAFT_25575</name>
</gene>
<accession>A0AAN6V9U8</accession>
<dbReference type="AlphaFoldDB" id="A0AAN6V9U8"/>
<dbReference type="InterPro" id="IPR010730">
    <property type="entry name" value="HET"/>
</dbReference>
<organism evidence="2 3">
    <name type="scientific">Dichotomopilus funicola</name>
    <dbReference type="NCBI Taxonomy" id="1934379"/>
    <lineage>
        <taxon>Eukaryota</taxon>
        <taxon>Fungi</taxon>
        <taxon>Dikarya</taxon>
        <taxon>Ascomycota</taxon>
        <taxon>Pezizomycotina</taxon>
        <taxon>Sordariomycetes</taxon>
        <taxon>Sordariomycetidae</taxon>
        <taxon>Sordariales</taxon>
        <taxon>Chaetomiaceae</taxon>
        <taxon>Dichotomopilus</taxon>
    </lineage>
</organism>
<dbReference type="PANTHER" id="PTHR33112">
    <property type="entry name" value="DOMAIN PROTEIN, PUTATIVE-RELATED"/>
    <property type="match status" value="1"/>
</dbReference>
<protein>
    <recommendedName>
        <fullName evidence="1">Heterokaryon incompatibility domain-containing protein</fullName>
    </recommendedName>
</protein>
<feature type="domain" description="Heterokaryon incompatibility" evidence="1">
    <location>
        <begin position="189"/>
        <end position="257"/>
    </location>
</feature>
<evidence type="ECO:0000313" key="3">
    <source>
        <dbReference type="Proteomes" id="UP001302676"/>
    </source>
</evidence>
<dbReference type="RefSeq" id="XP_062640026.1">
    <property type="nucleotide sequence ID" value="XM_062779615.1"/>
</dbReference>
<proteinExistence type="predicted"/>
<name>A0AAN6V9U8_9PEZI</name>
<dbReference type="Pfam" id="PF06985">
    <property type="entry name" value="HET"/>
    <property type="match status" value="1"/>
</dbReference>
<dbReference type="Proteomes" id="UP001302676">
    <property type="component" value="Unassembled WGS sequence"/>
</dbReference>
<dbReference type="GeneID" id="87816228"/>
<reference evidence="2" key="2">
    <citation type="submission" date="2023-05" db="EMBL/GenBank/DDBJ databases">
        <authorList>
            <consortium name="Lawrence Berkeley National Laboratory"/>
            <person name="Steindorff A."/>
            <person name="Hensen N."/>
            <person name="Bonometti L."/>
            <person name="Westerberg I."/>
            <person name="Brannstrom I.O."/>
            <person name="Guillou S."/>
            <person name="Cros-Aarteil S."/>
            <person name="Calhoun S."/>
            <person name="Haridas S."/>
            <person name="Kuo A."/>
            <person name="Mondo S."/>
            <person name="Pangilinan J."/>
            <person name="Riley R."/>
            <person name="Labutti K."/>
            <person name="Andreopoulos B."/>
            <person name="Lipzen A."/>
            <person name="Chen C."/>
            <person name="Yanf M."/>
            <person name="Daum C."/>
            <person name="Ng V."/>
            <person name="Clum A."/>
            <person name="Ohm R."/>
            <person name="Martin F."/>
            <person name="Silar P."/>
            <person name="Natvig D."/>
            <person name="Lalanne C."/>
            <person name="Gautier V."/>
            <person name="Ament-Velasquez S.L."/>
            <person name="Kruys A."/>
            <person name="Hutchinson M.I."/>
            <person name="Powell A.J."/>
            <person name="Barry K."/>
            <person name="Miller A.N."/>
            <person name="Grigoriev I.V."/>
            <person name="Debuchy R."/>
            <person name="Gladieux P."/>
            <person name="Thoren M.H."/>
            <person name="Johannesson H."/>
        </authorList>
    </citation>
    <scope>NUCLEOTIDE SEQUENCE</scope>
    <source>
        <strain evidence="2">CBS 141.50</strain>
    </source>
</reference>
<dbReference type="PANTHER" id="PTHR33112:SF16">
    <property type="entry name" value="HETEROKARYON INCOMPATIBILITY DOMAIN-CONTAINING PROTEIN"/>
    <property type="match status" value="1"/>
</dbReference>